<dbReference type="Gene3D" id="2.30.110.10">
    <property type="entry name" value="Electron Transport, Fmn-binding Protein, Chain A"/>
    <property type="match status" value="1"/>
</dbReference>
<feature type="domain" description="Phospholipase/carboxylesterase/thioesterase" evidence="4">
    <location>
        <begin position="256"/>
        <end position="465"/>
    </location>
</feature>
<evidence type="ECO:0000313" key="7">
    <source>
        <dbReference type="Proteomes" id="UP001205105"/>
    </source>
</evidence>
<evidence type="ECO:0008006" key="8">
    <source>
        <dbReference type="Google" id="ProtNLM"/>
    </source>
</evidence>
<dbReference type="InterPro" id="IPR003140">
    <property type="entry name" value="PLipase/COase/thioEstase"/>
</dbReference>
<dbReference type="PANTHER" id="PTHR10655:SF17">
    <property type="entry name" value="LYSOPHOSPHOLIPASE-LIKE PROTEIN 1"/>
    <property type="match status" value="1"/>
</dbReference>
<evidence type="ECO:0000313" key="6">
    <source>
        <dbReference type="EMBL" id="KAI7839106.1"/>
    </source>
</evidence>
<dbReference type="AlphaFoldDB" id="A0AAD5H050"/>
<dbReference type="Pfam" id="PF12766">
    <property type="entry name" value="Pyridox_oxase_2"/>
    <property type="match status" value="1"/>
</dbReference>
<dbReference type="SUPFAM" id="SSF53474">
    <property type="entry name" value="alpha/beta-Hydrolases"/>
    <property type="match status" value="1"/>
</dbReference>
<feature type="region of interest" description="Disordered" evidence="3">
    <location>
        <begin position="224"/>
        <end position="246"/>
    </location>
</feature>
<accession>A0AAD5H050</accession>
<proteinExistence type="inferred from homology"/>
<dbReference type="InterPro" id="IPR029058">
    <property type="entry name" value="AB_hydrolase_fold"/>
</dbReference>
<feature type="domain" description="Pyridoxamine 5'-phosphate oxidase Alr4036 family FMN-binding" evidence="5">
    <location>
        <begin position="10"/>
        <end position="103"/>
    </location>
</feature>
<comment type="caution">
    <text evidence="6">The sequence shown here is derived from an EMBL/GenBank/DDBJ whole genome shotgun (WGS) entry which is preliminary data.</text>
</comment>
<evidence type="ECO:0000256" key="1">
    <source>
        <dbReference type="ARBA" id="ARBA00006499"/>
    </source>
</evidence>
<dbReference type="InterPro" id="IPR012349">
    <property type="entry name" value="Split_barrel_FMN-bd"/>
</dbReference>
<keyword evidence="7" id="KW-1185">Reference proteome</keyword>
<name>A0AAD5H050_9CHLO</name>
<dbReference type="GO" id="GO:0052689">
    <property type="term" value="F:carboxylic ester hydrolase activity"/>
    <property type="evidence" value="ECO:0007669"/>
    <property type="project" value="TreeGrafter"/>
</dbReference>
<dbReference type="GO" id="GO:0008474">
    <property type="term" value="F:palmitoyl-(protein) hydrolase activity"/>
    <property type="evidence" value="ECO:0007669"/>
    <property type="project" value="TreeGrafter"/>
</dbReference>
<gene>
    <name evidence="6" type="ORF">COHA_007111</name>
</gene>
<feature type="compositionally biased region" description="Low complexity" evidence="3">
    <location>
        <begin position="224"/>
        <end position="244"/>
    </location>
</feature>
<dbReference type="EMBL" id="JADXDR010000107">
    <property type="protein sequence ID" value="KAI7839106.1"/>
    <property type="molecule type" value="Genomic_DNA"/>
</dbReference>
<keyword evidence="2" id="KW-0378">Hydrolase</keyword>
<dbReference type="InterPro" id="IPR024624">
    <property type="entry name" value="Pyridox_Oxase_Alr4036_FMN-bd"/>
</dbReference>
<dbReference type="Pfam" id="PF02230">
    <property type="entry name" value="Abhydrolase_2"/>
    <property type="match status" value="1"/>
</dbReference>
<dbReference type="InterPro" id="IPR050565">
    <property type="entry name" value="LYPA1-2/EST-like"/>
</dbReference>
<protein>
    <recommendedName>
        <fullName evidence="8">Pyridoxal 5'-phosphate synthase</fullName>
    </recommendedName>
</protein>
<evidence type="ECO:0000259" key="5">
    <source>
        <dbReference type="Pfam" id="PF12766"/>
    </source>
</evidence>
<dbReference type="GO" id="GO:0005737">
    <property type="term" value="C:cytoplasm"/>
    <property type="evidence" value="ECO:0007669"/>
    <property type="project" value="TreeGrafter"/>
</dbReference>
<evidence type="ECO:0000256" key="2">
    <source>
        <dbReference type="ARBA" id="ARBA00022801"/>
    </source>
</evidence>
<dbReference type="GO" id="GO:0010181">
    <property type="term" value="F:FMN binding"/>
    <property type="evidence" value="ECO:0007669"/>
    <property type="project" value="InterPro"/>
</dbReference>
<dbReference type="PANTHER" id="PTHR10655">
    <property type="entry name" value="LYSOPHOSPHOLIPASE-RELATED"/>
    <property type="match status" value="1"/>
</dbReference>
<reference evidence="6" key="1">
    <citation type="submission" date="2020-11" db="EMBL/GenBank/DDBJ databases">
        <title>Chlorella ohadii genome sequencing and assembly.</title>
        <authorList>
            <person name="Murik O."/>
            <person name="Treves H."/>
            <person name="Kedem I."/>
            <person name="Shotland Y."/>
            <person name="Kaplan A."/>
        </authorList>
    </citation>
    <scope>NUCLEOTIDE SEQUENCE</scope>
    <source>
        <strain evidence="6">1</strain>
    </source>
</reference>
<evidence type="ECO:0000256" key="3">
    <source>
        <dbReference type="SAM" id="MobiDB-lite"/>
    </source>
</evidence>
<comment type="similarity">
    <text evidence="1">Belongs to the AB hydrolase superfamily. AB hydrolase 2 family.</text>
</comment>
<sequence length="470" mass="50910">MQAAVRAPAAPWREVLQRALQANQACRHSRYVQLATVRPDGRPANRTIVYRGQLEGDSDTLTFVTDARSRKVEEIAHCPWGEVAWYFPDTREQFRLLGRLTLVDSATADERLQQGRLAAWRAMSDAGRLQFLWPQPGEDRGDDSLFSPAAPTASDPVLDTFCLLCLDVEEVDHIQLAPTFLRHTFVRQPGGSSSGGGWEVRNVNPRIFGEAAGAKEAFAQSAGRPAAQTAAAQRPMAAAAAPAADSKAWPTKPPFIVQPPSGQHKSTVIVLHGLGDSGIGWAFLPKLLAEDLPHTQWVLPNAPVRRISRFGGQASTAWFDIMPAAGAHTQQDAEGMKDTLSYVEHLLEQQAAAGVPPSQVIIGGFSQGGAMALLALRSHHRLAGVLALSAFMPLTAEQPLFADANVQTPTLMTHGDADQVITLERAQRSVAGLTKPNFEFRVYPGLAHAVRDDLLDDIRAFLTTHLSSEA</sequence>
<dbReference type="Proteomes" id="UP001205105">
    <property type="component" value="Unassembled WGS sequence"/>
</dbReference>
<dbReference type="Gene3D" id="3.40.50.1820">
    <property type="entry name" value="alpha/beta hydrolase"/>
    <property type="match status" value="1"/>
</dbReference>
<evidence type="ECO:0000259" key="4">
    <source>
        <dbReference type="Pfam" id="PF02230"/>
    </source>
</evidence>
<dbReference type="SUPFAM" id="SSF50475">
    <property type="entry name" value="FMN-binding split barrel"/>
    <property type="match status" value="1"/>
</dbReference>
<organism evidence="6 7">
    <name type="scientific">Chlorella ohadii</name>
    <dbReference type="NCBI Taxonomy" id="2649997"/>
    <lineage>
        <taxon>Eukaryota</taxon>
        <taxon>Viridiplantae</taxon>
        <taxon>Chlorophyta</taxon>
        <taxon>core chlorophytes</taxon>
        <taxon>Trebouxiophyceae</taxon>
        <taxon>Chlorellales</taxon>
        <taxon>Chlorellaceae</taxon>
        <taxon>Chlorella clade</taxon>
        <taxon>Chlorella</taxon>
    </lineage>
</organism>